<dbReference type="OMA" id="EQRTHNY"/>
<sequence length="691" mass="79679">MTIPFSLGKQLCHYRNAAETARSELAALLVKYECSQAELQDLKSKIASKEVSVQELKADVESYKQNDARQSSLLLSMQSRLQEIEKESGTIAFSKKQADLKAQAILQENLELKEKTSELESKVRTYLNESEESKTQASKASRVHNEFIAHLCHFFDMSIIEKEEPQEMLLSKVYVLYNNLRHILKRQIATLQETTSVHDMESKANRETIMRLVSELSKEQRQAASCCQDMEKLSNVSLFHFSVVGHRQNLEREIRTLQERLAASQRAWEVLQEEMSHLKKRCHEKEENLKASMEEVRAEKRLHDAFKEQIITLLGSSCIIASRSEEDIVEKIREMVRKEESKKTMVSQLESQIAKLTEALETQAVSHQEVLQRTRKAENKSETLHDQLMCLEAELVSGDVIRDALKLEKQKYLKFLDQLSEKMNLDRMAADIGFDMRLDAVLARADQLIKLEGDTLTENKILARNLQRKLRTQKEQLDSKELHMKLLRQKIAQLEEEKQVRTALAVERDDANLMVRKLQKKVDRLQNELALARETNTDLKAKLADTNELKIRTLEQDRTIEDLSKSQEKLEKMKAKAEKQLTSVKSELHDVEREAKEDKEKAKSRLESVTSELGTLKSTLQAVMKREKQLADFREVVSRMLGLNIATIALPDYEIITRLEGLIHSHPHHFVPCVCFKDMSVRQDGSLQLLH</sequence>
<feature type="coiled-coil region" evidence="1">
    <location>
        <begin position="25"/>
        <end position="66"/>
    </location>
</feature>
<name>A0A670IVI7_PODMU</name>
<protein>
    <submittedName>
        <fullName evidence="2">Coiled-coil domain containing 170</fullName>
    </submittedName>
</protein>
<feature type="coiled-coil region" evidence="1">
    <location>
        <begin position="95"/>
        <end position="129"/>
    </location>
</feature>
<dbReference type="AlphaFoldDB" id="A0A670IVI7"/>
<dbReference type="GO" id="GO:0008017">
    <property type="term" value="F:microtubule binding"/>
    <property type="evidence" value="ECO:0007669"/>
    <property type="project" value="Ensembl"/>
</dbReference>
<dbReference type="GO" id="GO:0005794">
    <property type="term" value="C:Golgi apparatus"/>
    <property type="evidence" value="ECO:0007669"/>
    <property type="project" value="Ensembl"/>
</dbReference>
<dbReference type="Gene3D" id="1.10.287.1490">
    <property type="match status" value="1"/>
</dbReference>
<accession>A0A670IVI7</accession>
<dbReference type="GO" id="GO:0030054">
    <property type="term" value="C:cell junction"/>
    <property type="evidence" value="ECO:0007669"/>
    <property type="project" value="Ensembl"/>
</dbReference>
<evidence type="ECO:0000313" key="2">
    <source>
        <dbReference type="Ensembl" id="ENSPMRP00000015771.1"/>
    </source>
</evidence>
<dbReference type="PANTHER" id="PTHR18863:SF4">
    <property type="entry name" value="COILED-COIL DOMAIN-CONTAINING PROTEIN 170"/>
    <property type="match status" value="1"/>
</dbReference>
<dbReference type="Ensembl" id="ENSPMRT00000016839.1">
    <property type="protein sequence ID" value="ENSPMRP00000015771.1"/>
    <property type="gene ID" value="ENSPMRG00000010531.1"/>
</dbReference>
<dbReference type="Proteomes" id="UP000472272">
    <property type="component" value="Chromosome 3"/>
</dbReference>
<reference evidence="2" key="2">
    <citation type="submission" date="2025-08" db="UniProtKB">
        <authorList>
            <consortium name="Ensembl"/>
        </authorList>
    </citation>
    <scope>IDENTIFICATION</scope>
</reference>
<dbReference type="GO" id="GO:0036064">
    <property type="term" value="C:ciliary basal body"/>
    <property type="evidence" value="ECO:0007669"/>
    <property type="project" value="Ensembl"/>
</dbReference>
<dbReference type="GeneTree" id="ENSGT00390000012924"/>
<proteinExistence type="predicted"/>
<organism evidence="2 3">
    <name type="scientific">Podarcis muralis</name>
    <name type="common">Wall lizard</name>
    <name type="synonym">Lacerta muralis</name>
    <dbReference type="NCBI Taxonomy" id="64176"/>
    <lineage>
        <taxon>Eukaryota</taxon>
        <taxon>Metazoa</taxon>
        <taxon>Chordata</taxon>
        <taxon>Craniata</taxon>
        <taxon>Vertebrata</taxon>
        <taxon>Euteleostomi</taxon>
        <taxon>Lepidosauria</taxon>
        <taxon>Squamata</taxon>
        <taxon>Bifurcata</taxon>
        <taxon>Unidentata</taxon>
        <taxon>Episquamata</taxon>
        <taxon>Laterata</taxon>
        <taxon>Lacertibaenia</taxon>
        <taxon>Lacertidae</taxon>
        <taxon>Podarcis</taxon>
    </lineage>
</organism>
<feature type="coiled-coil region" evidence="1">
    <location>
        <begin position="456"/>
        <end position="612"/>
    </location>
</feature>
<reference evidence="2" key="3">
    <citation type="submission" date="2025-09" db="UniProtKB">
        <authorList>
            <consortium name="Ensembl"/>
        </authorList>
    </citation>
    <scope>IDENTIFICATION</scope>
</reference>
<gene>
    <name evidence="2" type="primary">CCDC170</name>
</gene>
<keyword evidence="3" id="KW-1185">Reference proteome</keyword>
<dbReference type="InterPro" id="IPR039139">
    <property type="entry name" value="CCDC170-like"/>
</dbReference>
<evidence type="ECO:0000256" key="1">
    <source>
        <dbReference type="SAM" id="Coils"/>
    </source>
</evidence>
<reference evidence="2 3" key="1">
    <citation type="journal article" date="2019" name="Proc. Natl. Acad. Sci. U.S.A.">
        <title>Regulatory changes in pterin and carotenoid genes underlie balanced color polymorphisms in the wall lizard.</title>
        <authorList>
            <person name="Andrade P."/>
            <person name="Pinho C."/>
            <person name="Perez I de Lanuza G."/>
            <person name="Afonso S."/>
            <person name="Brejcha J."/>
            <person name="Rubin C.J."/>
            <person name="Wallerman O."/>
            <person name="Pereira P."/>
            <person name="Sabatino S.J."/>
            <person name="Bellati A."/>
            <person name="Pellitteri-Rosa D."/>
            <person name="Bosakova Z."/>
            <person name="Bunikis I."/>
            <person name="Carretero M.A."/>
            <person name="Feiner N."/>
            <person name="Marsik P."/>
            <person name="Pauperio F."/>
            <person name="Salvi D."/>
            <person name="Soler L."/>
            <person name="While G.M."/>
            <person name="Uller T."/>
            <person name="Font E."/>
            <person name="Andersson L."/>
            <person name="Carneiro M."/>
        </authorList>
    </citation>
    <scope>NUCLEOTIDE SEQUENCE</scope>
</reference>
<feature type="coiled-coil region" evidence="1">
    <location>
        <begin position="247"/>
        <end position="299"/>
    </location>
</feature>
<dbReference type="PANTHER" id="PTHR18863">
    <property type="entry name" value="TSEC-2-RELATED"/>
    <property type="match status" value="1"/>
</dbReference>
<keyword evidence="1" id="KW-0175">Coiled coil</keyword>
<dbReference type="GO" id="GO:0000226">
    <property type="term" value="P:microtubule cytoskeleton organization"/>
    <property type="evidence" value="ECO:0007669"/>
    <property type="project" value="Ensembl"/>
</dbReference>
<evidence type="ECO:0000313" key="3">
    <source>
        <dbReference type="Proteomes" id="UP000472272"/>
    </source>
</evidence>